<dbReference type="Proteomes" id="UP000293863">
    <property type="component" value="Unassembled WGS sequence"/>
</dbReference>
<dbReference type="InterPro" id="IPR000182">
    <property type="entry name" value="GNAT_dom"/>
</dbReference>
<dbReference type="PROSITE" id="PS51186">
    <property type="entry name" value="GNAT"/>
    <property type="match status" value="1"/>
</dbReference>
<proteinExistence type="predicted"/>
<feature type="domain" description="N-acetyltransferase" evidence="1">
    <location>
        <begin position="13"/>
        <end position="171"/>
    </location>
</feature>
<evidence type="ECO:0000313" key="3">
    <source>
        <dbReference type="Proteomes" id="UP000293863"/>
    </source>
</evidence>
<name>A0A4Q7AL39_9GAMM</name>
<gene>
    <name evidence="2" type="ORF">EXU28_14405</name>
</gene>
<evidence type="ECO:0000259" key="1">
    <source>
        <dbReference type="PROSITE" id="PS51186"/>
    </source>
</evidence>
<keyword evidence="2" id="KW-0808">Transferase</keyword>
<dbReference type="RefSeq" id="WP_130168782.1">
    <property type="nucleotide sequence ID" value="NZ_SGSQ01000023.1"/>
</dbReference>
<protein>
    <submittedName>
        <fullName evidence="2">N-acetyltransferase</fullName>
    </submittedName>
</protein>
<accession>A0A4Q7AL39</accession>
<dbReference type="InterPro" id="IPR016181">
    <property type="entry name" value="Acyl_CoA_acyltransferase"/>
</dbReference>
<evidence type="ECO:0000313" key="2">
    <source>
        <dbReference type="EMBL" id="RZG44600.1"/>
    </source>
</evidence>
<dbReference type="PANTHER" id="PTHR43792">
    <property type="entry name" value="GNAT FAMILY, PUTATIVE (AFU_ORTHOLOGUE AFUA_3G00765)-RELATED-RELATED"/>
    <property type="match status" value="1"/>
</dbReference>
<comment type="caution">
    <text evidence="2">The sequence shown here is derived from an EMBL/GenBank/DDBJ whole genome shotgun (WGS) entry which is preliminary data.</text>
</comment>
<reference evidence="2 3" key="1">
    <citation type="submission" date="2019-02" db="EMBL/GenBank/DDBJ databases">
        <title>The Batch Genome Submission of Acinetobacter spp. strains.</title>
        <authorList>
            <person name="Qin J."/>
            <person name="Hu Y."/>
            <person name="Ye H."/>
            <person name="Wei L."/>
            <person name="Feng Y."/>
            <person name="Zong Z."/>
        </authorList>
    </citation>
    <scope>NUCLEOTIDE SEQUENCE [LARGE SCALE GENOMIC DNA]</scope>
    <source>
        <strain evidence="2 3">WCHAW060049</strain>
    </source>
</reference>
<dbReference type="GO" id="GO:0016747">
    <property type="term" value="F:acyltransferase activity, transferring groups other than amino-acyl groups"/>
    <property type="evidence" value="ECO:0007669"/>
    <property type="project" value="InterPro"/>
</dbReference>
<sequence>MDHEKIVIQSSRITLKPFTAHDADESYACITPTLTRFMSWEPPENCQVYDGIWQGWIQHIAEGKEYVFVIRRAESGEFLGLGGFHDVQSKTPELGIWIREDRHGAGYGKEAVTAIANWASANFDFEHFIYPVAIENYASCRIAESLNGIAMYCTQKQKYKAVTYFIAKNKQD</sequence>
<dbReference type="PANTHER" id="PTHR43792:SF1">
    <property type="entry name" value="N-ACETYLTRANSFERASE DOMAIN-CONTAINING PROTEIN"/>
    <property type="match status" value="1"/>
</dbReference>
<keyword evidence="3" id="KW-1185">Reference proteome</keyword>
<dbReference type="EMBL" id="SGSQ01000023">
    <property type="protein sequence ID" value="RZG44600.1"/>
    <property type="molecule type" value="Genomic_DNA"/>
</dbReference>
<dbReference type="Pfam" id="PF13302">
    <property type="entry name" value="Acetyltransf_3"/>
    <property type="match status" value="1"/>
</dbReference>
<dbReference type="InterPro" id="IPR051531">
    <property type="entry name" value="N-acetyltransferase"/>
</dbReference>
<dbReference type="Gene3D" id="3.40.630.30">
    <property type="match status" value="1"/>
</dbReference>
<dbReference type="SUPFAM" id="SSF55729">
    <property type="entry name" value="Acyl-CoA N-acyltransferases (Nat)"/>
    <property type="match status" value="1"/>
</dbReference>
<dbReference type="AlphaFoldDB" id="A0A4Q7AL39"/>
<organism evidence="2 3">
    <name type="scientific">Acinetobacter wuhouensis</name>
    <dbReference type="NCBI Taxonomy" id="1879050"/>
    <lineage>
        <taxon>Bacteria</taxon>
        <taxon>Pseudomonadati</taxon>
        <taxon>Pseudomonadota</taxon>
        <taxon>Gammaproteobacteria</taxon>
        <taxon>Moraxellales</taxon>
        <taxon>Moraxellaceae</taxon>
        <taxon>Acinetobacter</taxon>
    </lineage>
</organism>